<dbReference type="InterPro" id="IPR037278">
    <property type="entry name" value="ARFGAP/RecO"/>
</dbReference>
<dbReference type="SUPFAM" id="SSF50249">
    <property type="entry name" value="Nucleic acid-binding proteins"/>
    <property type="match status" value="1"/>
</dbReference>
<dbReference type="Gene3D" id="2.40.50.140">
    <property type="entry name" value="Nucleic acid-binding proteins"/>
    <property type="match status" value="1"/>
</dbReference>
<comment type="function">
    <text evidence="1 8">Involved in DNA repair and RecF pathway recombination.</text>
</comment>
<dbReference type="SUPFAM" id="SSF57863">
    <property type="entry name" value="ArfGap/RecO-like zinc finger"/>
    <property type="match status" value="1"/>
</dbReference>
<evidence type="ECO:0000313" key="10">
    <source>
        <dbReference type="EMBL" id="CUU53825.1"/>
    </source>
</evidence>
<evidence type="ECO:0000256" key="2">
    <source>
        <dbReference type="ARBA" id="ARBA00007452"/>
    </source>
</evidence>
<feature type="domain" description="DNA replication/recombination mediator RecO N-terminal" evidence="9">
    <location>
        <begin position="2"/>
        <end position="76"/>
    </location>
</feature>
<keyword evidence="4 8" id="KW-0227">DNA damage</keyword>
<dbReference type="AlphaFoldDB" id="A0A0S4QEC5"/>
<dbReference type="InterPro" id="IPR042242">
    <property type="entry name" value="RecO_C"/>
</dbReference>
<proteinExistence type="inferred from homology"/>
<accession>A0A0S4QEC5</accession>
<dbReference type="Pfam" id="PF02565">
    <property type="entry name" value="RecO_C"/>
    <property type="match status" value="1"/>
</dbReference>
<dbReference type="Pfam" id="PF11967">
    <property type="entry name" value="RecO_N"/>
    <property type="match status" value="1"/>
</dbReference>
<evidence type="ECO:0000259" key="9">
    <source>
        <dbReference type="Pfam" id="PF11967"/>
    </source>
</evidence>
<dbReference type="GO" id="GO:0006310">
    <property type="term" value="P:DNA recombination"/>
    <property type="evidence" value="ECO:0007669"/>
    <property type="project" value="UniProtKB-UniRule"/>
</dbReference>
<dbReference type="EMBL" id="FAOZ01000001">
    <property type="protein sequence ID" value="CUU53825.1"/>
    <property type="molecule type" value="Genomic_DNA"/>
</dbReference>
<evidence type="ECO:0000256" key="8">
    <source>
        <dbReference type="HAMAP-Rule" id="MF_00201"/>
    </source>
</evidence>
<dbReference type="NCBIfam" id="TIGR00613">
    <property type="entry name" value="reco"/>
    <property type="match status" value="1"/>
</dbReference>
<organism evidence="10 11">
    <name type="scientific">Parafrankia irregularis</name>
    <dbReference type="NCBI Taxonomy" id="795642"/>
    <lineage>
        <taxon>Bacteria</taxon>
        <taxon>Bacillati</taxon>
        <taxon>Actinomycetota</taxon>
        <taxon>Actinomycetes</taxon>
        <taxon>Frankiales</taxon>
        <taxon>Frankiaceae</taxon>
        <taxon>Parafrankia</taxon>
    </lineage>
</organism>
<gene>
    <name evidence="8" type="primary">recO</name>
    <name evidence="10" type="ORF">Ga0074812_101323</name>
</gene>
<evidence type="ECO:0000313" key="11">
    <source>
        <dbReference type="Proteomes" id="UP000198802"/>
    </source>
</evidence>
<keyword evidence="5 8" id="KW-0233">DNA recombination</keyword>
<dbReference type="HAMAP" id="MF_00201">
    <property type="entry name" value="RecO"/>
    <property type="match status" value="1"/>
</dbReference>
<evidence type="ECO:0000256" key="7">
    <source>
        <dbReference type="ARBA" id="ARBA00033409"/>
    </source>
</evidence>
<dbReference type="PANTHER" id="PTHR33991:SF1">
    <property type="entry name" value="DNA REPAIR PROTEIN RECO"/>
    <property type="match status" value="1"/>
</dbReference>
<evidence type="ECO:0000256" key="5">
    <source>
        <dbReference type="ARBA" id="ARBA00023172"/>
    </source>
</evidence>
<dbReference type="InterPro" id="IPR012340">
    <property type="entry name" value="NA-bd_OB-fold"/>
</dbReference>
<dbReference type="Proteomes" id="UP000198802">
    <property type="component" value="Unassembled WGS sequence"/>
</dbReference>
<dbReference type="Gene3D" id="1.20.1440.120">
    <property type="entry name" value="Recombination protein O, C-terminal domain"/>
    <property type="match status" value="1"/>
</dbReference>
<dbReference type="PANTHER" id="PTHR33991">
    <property type="entry name" value="DNA REPAIR PROTEIN RECO"/>
    <property type="match status" value="1"/>
</dbReference>
<keyword evidence="11" id="KW-1185">Reference proteome</keyword>
<name>A0A0S4QEC5_9ACTN</name>
<protein>
    <recommendedName>
        <fullName evidence="3 8">DNA repair protein RecO</fullName>
    </recommendedName>
    <alternativeName>
        <fullName evidence="7 8">Recombination protein O</fullName>
    </alternativeName>
</protein>
<evidence type="ECO:0000256" key="1">
    <source>
        <dbReference type="ARBA" id="ARBA00003065"/>
    </source>
</evidence>
<keyword evidence="6 8" id="KW-0234">DNA repair</keyword>
<reference evidence="11" key="1">
    <citation type="submission" date="2015-11" db="EMBL/GenBank/DDBJ databases">
        <authorList>
            <person name="Varghese N."/>
        </authorList>
    </citation>
    <scope>NUCLEOTIDE SEQUENCE [LARGE SCALE GENOMIC DNA]</scope>
    <source>
        <strain evidence="11">DSM 45899</strain>
    </source>
</reference>
<sequence>MYRDEGVVLRTMPFAEADRVVTVLTRRNGRVRAVAKGVRRTSSRFGARLEPGTYVDLQLHEGRSLDTVTQADILGAYGATIAQEYARYTAAAVMLETAERLTSEERQPAFRLFLLLVGGLRTLAAGERTPSLVLDAFLLRSLTVSGYGMALDECALCGEPGPHHSLSVASGGVVCPECRPRGAVSTSPAAVRLLADLLHGDWDGAEAAGVRTRREAGGVVAAYLQWHLERALRALPHLERT</sequence>
<evidence type="ECO:0000256" key="4">
    <source>
        <dbReference type="ARBA" id="ARBA00022763"/>
    </source>
</evidence>
<evidence type="ECO:0000256" key="6">
    <source>
        <dbReference type="ARBA" id="ARBA00023204"/>
    </source>
</evidence>
<dbReference type="InterPro" id="IPR003717">
    <property type="entry name" value="RecO"/>
</dbReference>
<evidence type="ECO:0000256" key="3">
    <source>
        <dbReference type="ARBA" id="ARBA00021310"/>
    </source>
</evidence>
<dbReference type="InterPro" id="IPR022572">
    <property type="entry name" value="DNA_rep/recomb_RecO_N"/>
</dbReference>
<dbReference type="GO" id="GO:0006302">
    <property type="term" value="P:double-strand break repair"/>
    <property type="evidence" value="ECO:0007669"/>
    <property type="project" value="TreeGrafter"/>
</dbReference>
<comment type="similarity">
    <text evidence="2 8">Belongs to the RecO family.</text>
</comment>
<dbReference type="GO" id="GO:0043590">
    <property type="term" value="C:bacterial nucleoid"/>
    <property type="evidence" value="ECO:0007669"/>
    <property type="project" value="TreeGrafter"/>
</dbReference>